<dbReference type="PANTHER" id="PTHR37304:SF1">
    <property type="entry name" value="MEMBRANE PROTEIN"/>
    <property type="match status" value="1"/>
</dbReference>
<evidence type="ECO:0000313" key="3">
    <source>
        <dbReference type="Proteomes" id="UP000230232"/>
    </source>
</evidence>
<evidence type="ECO:0000256" key="1">
    <source>
        <dbReference type="SAM" id="Phobius"/>
    </source>
</evidence>
<dbReference type="EMBL" id="PCXO01000010">
    <property type="protein sequence ID" value="PIR41296.1"/>
    <property type="molecule type" value="Genomic_DNA"/>
</dbReference>
<dbReference type="PANTHER" id="PTHR37304">
    <property type="entry name" value="MEMBRANE PROTEIN-RELATED"/>
    <property type="match status" value="1"/>
</dbReference>
<organism evidence="2 3">
    <name type="scientific">Candidatus Yanofskybacteria bacterium CG10_big_fil_rev_8_21_14_0_10_46_23</name>
    <dbReference type="NCBI Taxonomy" id="1975098"/>
    <lineage>
        <taxon>Bacteria</taxon>
        <taxon>Candidatus Yanofskyibacteriota</taxon>
    </lineage>
</organism>
<protein>
    <submittedName>
        <fullName evidence="2">DUF378 domain-containing protein</fullName>
    </submittedName>
</protein>
<keyword evidence="1" id="KW-1133">Transmembrane helix</keyword>
<dbReference type="InterPro" id="IPR007211">
    <property type="entry name" value="DUF378"/>
</dbReference>
<proteinExistence type="predicted"/>
<dbReference type="Pfam" id="PF04070">
    <property type="entry name" value="DUF378"/>
    <property type="match status" value="1"/>
</dbReference>
<sequence>MHGKKCGMGWFSWLLLVIGALNWGLIGLGNLFGNDWDVVNRIIGSWPALESIVYILVGIAGLMLLFGGCKCEKCKA</sequence>
<dbReference type="Proteomes" id="UP000230232">
    <property type="component" value="Unassembled WGS sequence"/>
</dbReference>
<dbReference type="AlphaFoldDB" id="A0A2H0R4P8"/>
<gene>
    <name evidence="2" type="ORF">COV31_02075</name>
</gene>
<evidence type="ECO:0000313" key="2">
    <source>
        <dbReference type="EMBL" id="PIR41296.1"/>
    </source>
</evidence>
<name>A0A2H0R4P8_9BACT</name>
<feature type="transmembrane region" description="Helical" evidence="1">
    <location>
        <begin position="52"/>
        <end position="69"/>
    </location>
</feature>
<keyword evidence="1" id="KW-0472">Membrane</keyword>
<reference evidence="2 3" key="1">
    <citation type="submission" date="2017-09" db="EMBL/GenBank/DDBJ databases">
        <title>Depth-based differentiation of microbial function through sediment-hosted aquifers and enrichment of novel symbionts in the deep terrestrial subsurface.</title>
        <authorList>
            <person name="Probst A.J."/>
            <person name="Ladd B."/>
            <person name="Jarett J.K."/>
            <person name="Geller-Mcgrath D.E."/>
            <person name="Sieber C.M."/>
            <person name="Emerson J.B."/>
            <person name="Anantharaman K."/>
            <person name="Thomas B.C."/>
            <person name="Malmstrom R."/>
            <person name="Stieglmeier M."/>
            <person name="Klingl A."/>
            <person name="Woyke T."/>
            <person name="Ryan C.M."/>
            <person name="Banfield J.F."/>
        </authorList>
    </citation>
    <scope>NUCLEOTIDE SEQUENCE [LARGE SCALE GENOMIC DNA]</scope>
    <source>
        <strain evidence="2">CG10_big_fil_rev_8_21_14_0_10_46_23</strain>
    </source>
</reference>
<keyword evidence="1" id="KW-0812">Transmembrane</keyword>
<feature type="transmembrane region" description="Helical" evidence="1">
    <location>
        <begin position="12"/>
        <end position="32"/>
    </location>
</feature>
<accession>A0A2H0R4P8</accession>
<comment type="caution">
    <text evidence="2">The sequence shown here is derived from an EMBL/GenBank/DDBJ whole genome shotgun (WGS) entry which is preliminary data.</text>
</comment>